<feature type="domain" description="D-isomer specific 2-hydroxyacid dehydrogenase NAD-binding" evidence="3">
    <location>
        <begin position="105"/>
        <end position="276"/>
    </location>
</feature>
<dbReference type="EMBL" id="FUZO01000002">
    <property type="protein sequence ID" value="SKC66753.1"/>
    <property type="molecule type" value="Genomic_DNA"/>
</dbReference>
<dbReference type="InterPro" id="IPR050223">
    <property type="entry name" value="D-isomer_2-hydroxyacid_DH"/>
</dbReference>
<dbReference type="Gene3D" id="3.40.50.720">
    <property type="entry name" value="NAD(P)-binding Rossmann-like Domain"/>
    <property type="match status" value="2"/>
</dbReference>
<proteinExistence type="predicted"/>
<gene>
    <name evidence="4" type="ORF">SAMN06295973_2618</name>
</gene>
<comment type="caution">
    <text evidence="4">The sequence shown here is derived from an EMBL/GenBank/DDBJ whole genome shotgun (WGS) entry which is preliminary data.</text>
</comment>
<name>A0ABY1LMX3_9MICO</name>
<dbReference type="Pfam" id="PF02826">
    <property type="entry name" value="2-Hacid_dh_C"/>
    <property type="match status" value="1"/>
</dbReference>
<organism evidence="4 5">
    <name type="scientific">Plantibacter cousiniae</name>
    <name type="common">nom. nud.</name>
    <dbReference type="NCBI Taxonomy" id="199709"/>
    <lineage>
        <taxon>Bacteria</taxon>
        <taxon>Bacillati</taxon>
        <taxon>Actinomycetota</taxon>
        <taxon>Actinomycetes</taxon>
        <taxon>Micrococcales</taxon>
        <taxon>Microbacteriaceae</taxon>
        <taxon>Plantibacter</taxon>
    </lineage>
</organism>
<dbReference type="SUPFAM" id="SSF51735">
    <property type="entry name" value="NAD(P)-binding Rossmann-fold domains"/>
    <property type="match status" value="1"/>
</dbReference>
<dbReference type="Proteomes" id="UP000190827">
    <property type="component" value="Unassembled WGS sequence"/>
</dbReference>
<keyword evidence="2" id="KW-0520">NAD</keyword>
<keyword evidence="1" id="KW-0560">Oxidoreductase</keyword>
<keyword evidence="5" id="KW-1185">Reference proteome</keyword>
<evidence type="ECO:0000313" key="5">
    <source>
        <dbReference type="Proteomes" id="UP000190827"/>
    </source>
</evidence>
<sequence>MTASPLIVSLPADLREEVLSQGPLPEGVEFVEWDLRTEPPVEHIDLVVPVYLGSNKPLANVAAVTPKLVQVQSIGYDGLADLLPAGITLANAATVHEASTAELTVGLILASQRGIPDFVRAERTGEWLQSQRPSLADRRVLLIGYGGVGAAIEERLLPFEVEVTRVASSAREDERGPIHGIDELPGLLPHAEIVIVVVPLTDGTRGLIGDDFLAALPDDALVVNVARGPVADTDALVEHARSGRIRLALDVTDPEPLPADHPLWSLPNVLVSPHIGGATSAMLPRMARLLRRQIEHLLADEEPENIVLRT</sequence>
<accession>A0ABY1LMX3</accession>
<dbReference type="InterPro" id="IPR006140">
    <property type="entry name" value="D-isomer_DH_NAD-bd"/>
</dbReference>
<reference evidence="4 5" key="1">
    <citation type="submission" date="2017-02" db="EMBL/GenBank/DDBJ databases">
        <authorList>
            <person name="Varghese N."/>
            <person name="Submissions S."/>
        </authorList>
    </citation>
    <scope>NUCLEOTIDE SEQUENCE [LARGE SCALE GENOMIC DNA]</scope>
    <source>
        <strain evidence="4 5">VKM Ac-1787</strain>
    </source>
</reference>
<dbReference type="InterPro" id="IPR036291">
    <property type="entry name" value="NAD(P)-bd_dom_sf"/>
</dbReference>
<evidence type="ECO:0000256" key="1">
    <source>
        <dbReference type="ARBA" id="ARBA00023002"/>
    </source>
</evidence>
<protein>
    <submittedName>
        <fullName evidence="4">Phosphoglycerate dehydrogenase</fullName>
    </submittedName>
</protein>
<dbReference type="PANTHER" id="PTHR10996">
    <property type="entry name" value="2-HYDROXYACID DEHYDROGENASE-RELATED"/>
    <property type="match status" value="1"/>
</dbReference>
<dbReference type="CDD" id="cd12166">
    <property type="entry name" value="2-Hacid_dh_7"/>
    <property type="match status" value="1"/>
</dbReference>
<evidence type="ECO:0000313" key="4">
    <source>
        <dbReference type="EMBL" id="SKC66753.1"/>
    </source>
</evidence>
<evidence type="ECO:0000256" key="2">
    <source>
        <dbReference type="ARBA" id="ARBA00023027"/>
    </source>
</evidence>
<dbReference type="RefSeq" id="WP_079706392.1">
    <property type="nucleotide sequence ID" value="NZ_FUZO01000002.1"/>
</dbReference>
<evidence type="ECO:0000259" key="3">
    <source>
        <dbReference type="Pfam" id="PF02826"/>
    </source>
</evidence>
<dbReference type="PANTHER" id="PTHR10996:SF178">
    <property type="entry name" value="2-HYDROXYACID DEHYDROGENASE YGL185C-RELATED"/>
    <property type="match status" value="1"/>
</dbReference>